<gene>
    <name evidence="2" type="ORF">COEREDRAFT_86100</name>
</gene>
<accession>A0A2G5BFH8</accession>
<feature type="transmembrane region" description="Helical" evidence="1">
    <location>
        <begin position="78"/>
        <end position="100"/>
    </location>
</feature>
<name>A0A2G5BFH8_COERN</name>
<keyword evidence="3" id="KW-1185">Reference proteome</keyword>
<feature type="transmembrane region" description="Helical" evidence="1">
    <location>
        <begin position="112"/>
        <end position="132"/>
    </location>
</feature>
<dbReference type="InterPro" id="IPR043216">
    <property type="entry name" value="PAP-like"/>
</dbReference>
<feature type="transmembrane region" description="Helical" evidence="1">
    <location>
        <begin position="261"/>
        <end position="280"/>
    </location>
</feature>
<dbReference type="GO" id="GO:0006644">
    <property type="term" value="P:phospholipid metabolic process"/>
    <property type="evidence" value="ECO:0007669"/>
    <property type="project" value="InterPro"/>
</dbReference>
<keyword evidence="1" id="KW-1133">Transmembrane helix</keyword>
<evidence type="ECO:0000313" key="2">
    <source>
        <dbReference type="EMBL" id="PIA17477.1"/>
    </source>
</evidence>
<organism evidence="2 3">
    <name type="scientific">Coemansia reversa (strain ATCC 12441 / NRRL 1564)</name>
    <dbReference type="NCBI Taxonomy" id="763665"/>
    <lineage>
        <taxon>Eukaryota</taxon>
        <taxon>Fungi</taxon>
        <taxon>Fungi incertae sedis</taxon>
        <taxon>Zoopagomycota</taxon>
        <taxon>Kickxellomycotina</taxon>
        <taxon>Kickxellomycetes</taxon>
        <taxon>Kickxellales</taxon>
        <taxon>Kickxellaceae</taxon>
        <taxon>Coemansia</taxon>
    </lineage>
</organism>
<proteinExistence type="predicted"/>
<feature type="transmembrane region" description="Helical" evidence="1">
    <location>
        <begin position="230"/>
        <end position="249"/>
    </location>
</feature>
<keyword evidence="1" id="KW-0812">Transmembrane</keyword>
<protein>
    <recommendedName>
        <fullName evidence="4">Phosphatidic acid phosphatase type 2/haloperoxidase domain-containing protein</fullName>
    </recommendedName>
</protein>
<sequence length="294" mass="32554">MKAGSEDPSLSSTEKSASSIDIRRSYARSWFLYVADWAVAIVITAVSQIILIPIPFSMTFIVTNPDIQQRYFVDKFDLTRVCIVLSTAIPAVIIILWLGYFKRSFADIHQALLGLGMALSFSALFTAILKQINVLPSSDFLDRCSLDRADFERSFRTGVALSYRDCKGPNTNSGVRYYPSFTISIASCGMGYLSLFASLQLGLWLHPQVQRQVREFAPERAANRNRPGQTLISFVCLLPVAAGMTFPALEAKYHGPGNGWGKSSSIIVGFVAALWAHLLYCSDMPGAMIPFIYF</sequence>
<dbReference type="STRING" id="763665.A0A2G5BFH8"/>
<keyword evidence="1" id="KW-0472">Membrane</keyword>
<evidence type="ECO:0000256" key="1">
    <source>
        <dbReference type="SAM" id="Phobius"/>
    </source>
</evidence>
<feature type="transmembrane region" description="Helical" evidence="1">
    <location>
        <begin position="181"/>
        <end position="205"/>
    </location>
</feature>
<dbReference type="PANTHER" id="PTHR10165">
    <property type="entry name" value="LIPID PHOSPHATE PHOSPHATASE"/>
    <property type="match status" value="1"/>
</dbReference>
<dbReference type="GO" id="GO:0008195">
    <property type="term" value="F:phosphatidate phosphatase activity"/>
    <property type="evidence" value="ECO:0007669"/>
    <property type="project" value="TreeGrafter"/>
</dbReference>
<dbReference type="OrthoDB" id="5583274at2759"/>
<feature type="transmembrane region" description="Helical" evidence="1">
    <location>
        <begin position="30"/>
        <end position="58"/>
    </location>
</feature>
<dbReference type="GO" id="GO:0046839">
    <property type="term" value="P:phospholipid dephosphorylation"/>
    <property type="evidence" value="ECO:0007669"/>
    <property type="project" value="TreeGrafter"/>
</dbReference>
<dbReference type="AlphaFoldDB" id="A0A2G5BFH8"/>
<evidence type="ECO:0008006" key="4">
    <source>
        <dbReference type="Google" id="ProtNLM"/>
    </source>
</evidence>
<dbReference type="GO" id="GO:0016020">
    <property type="term" value="C:membrane"/>
    <property type="evidence" value="ECO:0007669"/>
    <property type="project" value="TreeGrafter"/>
</dbReference>
<evidence type="ECO:0000313" key="3">
    <source>
        <dbReference type="Proteomes" id="UP000242474"/>
    </source>
</evidence>
<dbReference type="Proteomes" id="UP000242474">
    <property type="component" value="Unassembled WGS sequence"/>
</dbReference>
<dbReference type="EMBL" id="KZ303494">
    <property type="protein sequence ID" value="PIA17477.1"/>
    <property type="molecule type" value="Genomic_DNA"/>
</dbReference>
<dbReference type="PANTHER" id="PTHR10165:SF35">
    <property type="entry name" value="RE23632P"/>
    <property type="match status" value="1"/>
</dbReference>
<reference evidence="2 3" key="1">
    <citation type="journal article" date="2015" name="Genome Biol. Evol.">
        <title>Phylogenomic analyses indicate that early fungi evolved digesting cell walls of algal ancestors of land plants.</title>
        <authorList>
            <person name="Chang Y."/>
            <person name="Wang S."/>
            <person name="Sekimoto S."/>
            <person name="Aerts A.L."/>
            <person name="Choi C."/>
            <person name="Clum A."/>
            <person name="LaButti K.M."/>
            <person name="Lindquist E.A."/>
            <person name="Yee Ngan C."/>
            <person name="Ohm R.A."/>
            <person name="Salamov A.A."/>
            <person name="Grigoriev I.V."/>
            <person name="Spatafora J.W."/>
            <person name="Berbee M.L."/>
        </authorList>
    </citation>
    <scope>NUCLEOTIDE SEQUENCE [LARGE SCALE GENOMIC DNA]</scope>
    <source>
        <strain evidence="2 3">NRRL 1564</strain>
    </source>
</reference>